<feature type="domain" description="HTH cro/C1-type" evidence="1">
    <location>
        <begin position="6"/>
        <end position="61"/>
    </location>
</feature>
<dbReference type="EMBL" id="CP001841">
    <property type="protein sequence ID" value="AEF83424.1"/>
    <property type="molecule type" value="Genomic_DNA"/>
</dbReference>
<dbReference type="AlphaFoldDB" id="F5YBH3"/>
<dbReference type="SUPFAM" id="SSF47413">
    <property type="entry name" value="lambda repressor-like DNA-binding domains"/>
    <property type="match status" value="1"/>
</dbReference>
<reference evidence="2 3" key="2">
    <citation type="journal article" date="2011" name="ISME J.">
        <title>RNA-seq reveals cooperative metabolic interactions between two termite-gut spirochete species in co-culture.</title>
        <authorList>
            <person name="Rosenthal A.Z."/>
            <person name="Matson E.G."/>
            <person name="Eldar A."/>
            <person name="Leadbetter J.R."/>
        </authorList>
    </citation>
    <scope>NUCLEOTIDE SEQUENCE [LARGE SCALE GENOMIC DNA]</scope>
    <source>
        <strain evidence="3">ATCC BAA-888 / DSM 13862 / ZAS-9</strain>
    </source>
</reference>
<evidence type="ECO:0000259" key="1">
    <source>
        <dbReference type="SMART" id="SM00530"/>
    </source>
</evidence>
<proteinExistence type="predicted"/>
<keyword evidence="3" id="KW-1185">Reference proteome</keyword>
<reference evidence="3" key="1">
    <citation type="submission" date="2009-12" db="EMBL/GenBank/DDBJ databases">
        <title>Complete sequence of Treponema azotonutricium strain ZAS-9.</title>
        <authorList>
            <person name="Tetu S.G."/>
            <person name="Matson E."/>
            <person name="Ren Q."/>
            <person name="Seshadri R."/>
            <person name="Elbourne L."/>
            <person name="Hassan K.A."/>
            <person name="Durkin A."/>
            <person name="Radune D."/>
            <person name="Mohamoud Y."/>
            <person name="Shay R."/>
            <person name="Jin S."/>
            <person name="Zhang X."/>
            <person name="Lucey K."/>
            <person name="Ballor N.R."/>
            <person name="Ottesen E."/>
            <person name="Rosenthal R."/>
            <person name="Allen A."/>
            <person name="Leadbetter J.R."/>
            <person name="Paulsen I.T."/>
        </authorList>
    </citation>
    <scope>NUCLEOTIDE SEQUENCE [LARGE SCALE GENOMIC DNA]</scope>
    <source>
        <strain evidence="3">ATCC BAA-888 / DSM 13862 / ZAS-9</strain>
    </source>
</reference>
<dbReference type="CDD" id="cd00093">
    <property type="entry name" value="HTH_XRE"/>
    <property type="match status" value="1"/>
</dbReference>
<dbReference type="GO" id="GO:0003677">
    <property type="term" value="F:DNA binding"/>
    <property type="evidence" value="ECO:0007669"/>
    <property type="project" value="InterPro"/>
</dbReference>
<sequence>MGMVEKIRILLVKRGNISEAELARRLGMSTTNLYNRMKRDNFTDKDLQKIANVLGCTFEGTFKLTDTGEEI</sequence>
<dbReference type="Pfam" id="PF13443">
    <property type="entry name" value="HTH_26"/>
    <property type="match status" value="1"/>
</dbReference>
<protein>
    <submittedName>
        <fullName evidence="2">Conserved domain protein</fullName>
    </submittedName>
</protein>
<dbReference type="HOGENOM" id="CLU_176856_0_0_12"/>
<dbReference type="RefSeq" id="WP_015711349.1">
    <property type="nucleotide sequence ID" value="NC_015577.1"/>
</dbReference>
<dbReference type="KEGG" id="taz:TREAZ_0612"/>
<dbReference type="SMART" id="SM00530">
    <property type="entry name" value="HTH_XRE"/>
    <property type="match status" value="1"/>
</dbReference>
<name>F5YBH3_LEAAZ</name>
<dbReference type="OrthoDB" id="1653613at2"/>
<gene>
    <name evidence="2" type="ordered locus">TREAZ_0612</name>
</gene>
<dbReference type="InterPro" id="IPR001387">
    <property type="entry name" value="Cro/C1-type_HTH"/>
</dbReference>
<dbReference type="Proteomes" id="UP000009222">
    <property type="component" value="Chromosome"/>
</dbReference>
<evidence type="ECO:0000313" key="2">
    <source>
        <dbReference type="EMBL" id="AEF83424.1"/>
    </source>
</evidence>
<dbReference type="STRING" id="545695.TREAZ_0612"/>
<dbReference type="Gene3D" id="1.10.260.40">
    <property type="entry name" value="lambda repressor-like DNA-binding domains"/>
    <property type="match status" value="1"/>
</dbReference>
<accession>F5YBH3</accession>
<organism evidence="2 3">
    <name type="scientific">Leadbettera azotonutricia (strain ATCC BAA-888 / DSM 13862 / ZAS-9)</name>
    <name type="common">Treponema azotonutricium</name>
    <dbReference type="NCBI Taxonomy" id="545695"/>
    <lineage>
        <taxon>Bacteria</taxon>
        <taxon>Pseudomonadati</taxon>
        <taxon>Spirochaetota</taxon>
        <taxon>Spirochaetia</taxon>
        <taxon>Spirochaetales</taxon>
        <taxon>Breznakiellaceae</taxon>
        <taxon>Leadbettera</taxon>
    </lineage>
</organism>
<dbReference type="InParanoid" id="F5YBH3"/>
<dbReference type="InterPro" id="IPR010982">
    <property type="entry name" value="Lambda_DNA-bd_dom_sf"/>
</dbReference>
<evidence type="ECO:0000313" key="3">
    <source>
        <dbReference type="Proteomes" id="UP000009222"/>
    </source>
</evidence>